<dbReference type="GO" id="GO:0005385">
    <property type="term" value="F:zinc ion transmembrane transporter activity"/>
    <property type="evidence" value="ECO:0007669"/>
    <property type="project" value="TreeGrafter"/>
</dbReference>
<evidence type="ECO:0000256" key="1">
    <source>
        <dbReference type="ARBA" id="ARBA00004141"/>
    </source>
</evidence>
<feature type="compositionally biased region" description="Polar residues" evidence="9">
    <location>
        <begin position="208"/>
        <end position="218"/>
    </location>
</feature>
<dbReference type="InterPro" id="IPR058533">
    <property type="entry name" value="Cation_efflux_TM"/>
</dbReference>
<dbReference type="AlphaFoldDB" id="A0A915I8Q9"/>
<keyword evidence="4 10" id="KW-0812">Transmembrane</keyword>
<protein>
    <submittedName>
        <fullName evidence="14">Zinc transporter 2</fullName>
    </submittedName>
</protein>
<feature type="domain" description="Cation efflux protein cytoplasmic" evidence="12">
    <location>
        <begin position="345"/>
        <end position="420"/>
    </location>
</feature>
<evidence type="ECO:0000313" key="13">
    <source>
        <dbReference type="Proteomes" id="UP000887565"/>
    </source>
</evidence>
<dbReference type="SUPFAM" id="SSF161111">
    <property type="entry name" value="Cation efflux protein transmembrane domain-like"/>
    <property type="match status" value="1"/>
</dbReference>
<evidence type="ECO:0000256" key="9">
    <source>
        <dbReference type="SAM" id="MobiDB-lite"/>
    </source>
</evidence>
<dbReference type="InterPro" id="IPR050681">
    <property type="entry name" value="CDF/SLC30A"/>
</dbReference>
<organism evidence="13 14">
    <name type="scientific">Romanomermis culicivorax</name>
    <name type="common">Nematode worm</name>
    <dbReference type="NCBI Taxonomy" id="13658"/>
    <lineage>
        <taxon>Eukaryota</taxon>
        <taxon>Metazoa</taxon>
        <taxon>Ecdysozoa</taxon>
        <taxon>Nematoda</taxon>
        <taxon>Enoplea</taxon>
        <taxon>Dorylaimia</taxon>
        <taxon>Mermithida</taxon>
        <taxon>Mermithoidea</taxon>
        <taxon>Mermithidae</taxon>
        <taxon>Romanomermis</taxon>
    </lineage>
</organism>
<keyword evidence="5" id="KW-0864">Zinc transport</keyword>
<name>A0A915I8Q9_ROMCU</name>
<keyword evidence="8 10" id="KW-0472">Membrane</keyword>
<dbReference type="Pfam" id="PF16916">
    <property type="entry name" value="ZT_dimer"/>
    <property type="match status" value="1"/>
</dbReference>
<feature type="compositionally biased region" description="Polar residues" evidence="9">
    <location>
        <begin position="17"/>
        <end position="28"/>
    </location>
</feature>
<feature type="transmembrane region" description="Helical" evidence="10">
    <location>
        <begin position="118"/>
        <end position="140"/>
    </location>
</feature>
<keyword evidence="7" id="KW-0406">Ion transport</keyword>
<dbReference type="InterPro" id="IPR002524">
    <property type="entry name" value="Cation_efflux"/>
</dbReference>
<dbReference type="WBParaSite" id="nRc.2.0.1.t10252-RA">
    <property type="protein sequence ID" value="nRc.2.0.1.t10252-RA"/>
    <property type="gene ID" value="nRc.2.0.1.g10252"/>
</dbReference>
<evidence type="ECO:0000313" key="14">
    <source>
        <dbReference type="WBParaSite" id="nRc.2.0.1.t10252-RA"/>
    </source>
</evidence>
<dbReference type="PANTHER" id="PTHR11562">
    <property type="entry name" value="CATION EFFLUX PROTEIN/ ZINC TRANSPORTER"/>
    <property type="match status" value="1"/>
</dbReference>
<feature type="transmembrane region" description="Helical" evidence="10">
    <location>
        <begin position="51"/>
        <end position="78"/>
    </location>
</feature>
<dbReference type="GO" id="GO:0005886">
    <property type="term" value="C:plasma membrane"/>
    <property type="evidence" value="ECO:0007669"/>
    <property type="project" value="TreeGrafter"/>
</dbReference>
<evidence type="ECO:0000256" key="8">
    <source>
        <dbReference type="ARBA" id="ARBA00023136"/>
    </source>
</evidence>
<dbReference type="GO" id="GO:0010043">
    <property type="term" value="P:response to zinc ion"/>
    <property type="evidence" value="ECO:0007669"/>
    <property type="project" value="TreeGrafter"/>
</dbReference>
<comment type="similarity">
    <text evidence="2">Belongs to the cation diffusion facilitator (CDF) transporter (TC 2.A.4) family. SLC30A subfamily.</text>
</comment>
<feature type="domain" description="Cation efflux protein transmembrane" evidence="11">
    <location>
        <begin position="51"/>
        <end position="341"/>
    </location>
</feature>
<evidence type="ECO:0000259" key="12">
    <source>
        <dbReference type="Pfam" id="PF16916"/>
    </source>
</evidence>
<accession>A0A915I8Q9</accession>
<feature type="region of interest" description="Disordered" evidence="9">
    <location>
        <begin position="178"/>
        <end position="220"/>
    </location>
</feature>
<keyword evidence="6 10" id="KW-1133">Transmembrane helix</keyword>
<dbReference type="InterPro" id="IPR036837">
    <property type="entry name" value="Cation_efflux_CTD_sf"/>
</dbReference>
<keyword evidence="5" id="KW-0862">Zinc</keyword>
<evidence type="ECO:0000256" key="5">
    <source>
        <dbReference type="ARBA" id="ARBA00022906"/>
    </source>
</evidence>
<sequence>MSGIRAVDQPNAGIVEENTSSRPSNSDQDILSHCHLKEQDVVENHKARRTLIIASILCLSFMVAEVIGGYIAGSLAIITDAAHLLTDFASFLISLFSLFMATRPATRRMSFGWHRAEVLGAFISVLFIWIITGVLVYVAIERIVNKSYEIRAGPMLITAAVGVFVNVVMGILLHQGGHHHGHSHSSGVEKSRASSNRTPRKEMRKNLPASSTTKNYQEFNEDSSSLDSLIDDTVSLENGLLVAHSHSSSNNLYVNNNDDEIITIRDGGVIKKHRQQNINVRAAFIHVLGDFFQSVGVLIAAYIIYYHPELQVVDPVCTFIFSFLVLLTTIAIMRDALNVLMEGSPRSIDFLEVADTLSAIKGVVRVHNLRIWSLTLDKIALSVHLAISDNYDSQDVLKSAMNILRTQFKVYECTVQIEHYSNDMDECVKCEHPRG</sequence>
<dbReference type="InterPro" id="IPR027470">
    <property type="entry name" value="Cation_efflux_CTD"/>
</dbReference>
<keyword evidence="3" id="KW-0813">Transport</keyword>
<feature type="transmembrane region" description="Helical" evidence="10">
    <location>
        <begin position="282"/>
        <end position="306"/>
    </location>
</feature>
<feature type="transmembrane region" description="Helical" evidence="10">
    <location>
        <begin position="84"/>
        <end position="106"/>
    </location>
</feature>
<feature type="transmembrane region" description="Helical" evidence="10">
    <location>
        <begin position="312"/>
        <end position="333"/>
    </location>
</feature>
<evidence type="ECO:0000256" key="2">
    <source>
        <dbReference type="ARBA" id="ARBA00008873"/>
    </source>
</evidence>
<feature type="transmembrane region" description="Helical" evidence="10">
    <location>
        <begin position="152"/>
        <end position="173"/>
    </location>
</feature>
<dbReference type="PANTHER" id="PTHR11562:SF17">
    <property type="entry name" value="RE54080P-RELATED"/>
    <property type="match status" value="1"/>
</dbReference>
<evidence type="ECO:0000256" key="10">
    <source>
        <dbReference type="SAM" id="Phobius"/>
    </source>
</evidence>
<dbReference type="NCBIfam" id="TIGR01297">
    <property type="entry name" value="CDF"/>
    <property type="match status" value="1"/>
</dbReference>
<evidence type="ECO:0000256" key="3">
    <source>
        <dbReference type="ARBA" id="ARBA00022448"/>
    </source>
</evidence>
<comment type="subcellular location">
    <subcellularLocation>
        <location evidence="1">Membrane</location>
        <topology evidence="1">Multi-pass membrane protein</topology>
    </subcellularLocation>
</comment>
<dbReference type="Gene3D" id="1.20.1510.10">
    <property type="entry name" value="Cation efflux protein transmembrane domain"/>
    <property type="match status" value="2"/>
</dbReference>
<reference evidence="14" key="1">
    <citation type="submission" date="2022-11" db="UniProtKB">
        <authorList>
            <consortium name="WormBaseParasite"/>
        </authorList>
    </citation>
    <scope>IDENTIFICATION</scope>
</reference>
<evidence type="ECO:0000256" key="7">
    <source>
        <dbReference type="ARBA" id="ARBA00023065"/>
    </source>
</evidence>
<feature type="region of interest" description="Disordered" evidence="9">
    <location>
        <begin position="1"/>
        <end position="28"/>
    </location>
</feature>
<dbReference type="OMA" id="GHEKMLH"/>
<evidence type="ECO:0000259" key="11">
    <source>
        <dbReference type="Pfam" id="PF01545"/>
    </source>
</evidence>
<evidence type="ECO:0000256" key="4">
    <source>
        <dbReference type="ARBA" id="ARBA00022692"/>
    </source>
</evidence>
<proteinExistence type="inferred from homology"/>
<dbReference type="Proteomes" id="UP000887565">
    <property type="component" value="Unplaced"/>
</dbReference>
<keyword evidence="13" id="KW-1185">Reference proteome</keyword>
<dbReference type="SUPFAM" id="SSF160240">
    <property type="entry name" value="Cation efflux protein cytoplasmic domain-like"/>
    <property type="match status" value="1"/>
</dbReference>
<dbReference type="Pfam" id="PF01545">
    <property type="entry name" value="Cation_efflux"/>
    <property type="match status" value="1"/>
</dbReference>
<dbReference type="InterPro" id="IPR027469">
    <property type="entry name" value="Cation_efflux_TMD_sf"/>
</dbReference>
<evidence type="ECO:0000256" key="6">
    <source>
        <dbReference type="ARBA" id="ARBA00022989"/>
    </source>
</evidence>